<feature type="domain" description="Carrier" evidence="6">
    <location>
        <begin position="3707"/>
        <end position="3782"/>
    </location>
</feature>
<comment type="similarity">
    <text evidence="2">Belongs to the ATP-dependent AMP-binding enzyme family.</text>
</comment>
<dbReference type="Pfam" id="PF00501">
    <property type="entry name" value="AMP-binding"/>
    <property type="match status" value="4"/>
</dbReference>
<feature type="domain" description="Carrier" evidence="6">
    <location>
        <begin position="1580"/>
        <end position="1655"/>
    </location>
</feature>
<dbReference type="Gene3D" id="3.30.559.30">
    <property type="entry name" value="Nonribosomal peptide synthetase, condensation domain"/>
    <property type="match status" value="3"/>
</dbReference>
<dbReference type="EMBL" id="RAWB01000209">
    <property type="protein sequence ID" value="RKH56419.1"/>
    <property type="molecule type" value="Genomic_DNA"/>
</dbReference>
<dbReference type="FunFam" id="3.30.300.30:FF:000010">
    <property type="entry name" value="Enterobactin synthetase component F"/>
    <property type="match status" value="3"/>
</dbReference>
<protein>
    <submittedName>
        <fullName evidence="7">Amino acid adenylation domain-containing protein</fullName>
    </submittedName>
</protein>
<feature type="compositionally biased region" description="Basic and acidic residues" evidence="5">
    <location>
        <begin position="3687"/>
        <end position="3704"/>
    </location>
</feature>
<comment type="cofactor">
    <cofactor evidence="1">
        <name>pantetheine 4'-phosphate</name>
        <dbReference type="ChEBI" id="CHEBI:47942"/>
    </cofactor>
</comment>
<evidence type="ECO:0000256" key="4">
    <source>
        <dbReference type="ARBA" id="ARBA00022553"/>
    </source>
</evidence>
<dbReference type="GO" id="GO:0005829">
    <property type="term" value="C:cytosol"/>
    <property type="evidence" value="ECO:0007669"/>
    <property type="project" value="TreeGrafter"/>
</dbReference>
<dbReference type="Gene3D" id="3.30.559.10">
    <property type="entry name" value="Chloramphenicol acetyltransferase-like domain"/>
    <property type="match status" value="3"/>
</dbReference>
<evidence type="ECO:0000256" key="5">
    <source>
        <dbReference type="SAM" id="MobiDB-lite"/>
    </source>
</evidence>
<dbReference type="GO" id="GO:0031177">
    <property type="term" value="F:phosphopantetheine binding"/>
    <property type="evidence" value="ECO:0007669"/>
    <property type="project" value="InterPro"/>
</dbReference>
<dbReference type="Pfam" id="PF00975">
    <property type="entry name" value="Thioesterase"/>
    <property type="match status" value="1"/>
</dbReference>
<dbReference type="PANTHER" id="PTHR45527:SF1">
    <property type="entry name" value="FATTY ACID SYNTHASE"/>
    <property type="match status" value="1"/>
</dbReference>
<dbReference type="Gene3D" id="1.10.1200.10">
    <property type="entry name" value="ACP-like"/>
    <property type="match status" value="4"/>
</dbReference>
<dbReference type="FunFam" id="2.30.38.10:FF:000001">
    <property type="entry name" value="Non-ribosomal peptide synthetase PvdI"/>
    <property type="match status" value="3"/>
</dbReference>
<dbReference type="FunFam" id="1.10.1200.10:FF:000005">
    <property type="entry name" value="Nonribosomal peptide synthetase 1"/>
    <property type="match status" value="2"/>
</dbReference>
<dbReference type="SUPFAM" id="SSF56801">
    <property type="entry name" value="Acetyl-CoA synthetase-like"/>
    <property type="match status" value="4"/>
</dbReference>
<dbReference type="InterPro" id="IPR045851">
    <property type="entry name" value="AMP-bd_C_sf"/>
</dbReference>
<name>A0A3A8PK19_9BACT</name>
<dbReference type="PROSITE" id="PS50075">
    <property type="entry name" value="CARRIER"/>
    <property type="match status" value="4"/>
</dbReference>
<dbReference type="CDD" id="cd12117">
    <property type="entry name" value="A_NRPS_Srf_like"/>
    <property type="match status" value="1"/>
</dbReference>
<dbReference type="NCBIfam" id="TIGR01733">
    <property type="entry name" value="AA-adenyl-dom"/>
    <property type="match status" value="4"/>
</dbReference>
<dbReference type="GO" id="GO:0003824">
    <property type="term" value="F:catalytic activity"/>
    <property type="evidence" value="ECO:0007669"/>
    <property type="project" value="InterPro"/>
</dbReference>
<dbReference type="Gene3D" id="3.40.50.1820">
    <property type="entry name" value="alpha/beta hydrolase"/>
    <property type="match status" value="1"/>
</dbReference>
<dbReference type="InterPro" id="IPR000873">
    <property type="entry name" value="AMP-dep_synth/lig_dom"/>
</dbReference>
<dbReference type="NCBIfam" id="NF003417">
    <property type="entry name" value="PRK04813.1"/>
    <property type="match status" value="4"/>
</dbReference>
<evidence type="ECO:0000313" key="8">
    <source>
        <dbReference type="Proteomes" id="UP000272888"/>
    </source>
</evidence>
<dbReference type="FunFam" id="3.40.50.12780:FF:000012">
    <property type="entry name" value="Non-ribosomal peptide synthetase"/>
    <property type="match status" value="3"/>
</dbReference>
<dbReference type="CDD" id="cd19531">
    <property type="entry name" value="LCL_NRPS-like"/>
    <property type="match status" value="3"/>
</dbReference>
<dbReference type="GO" id="GO:0043041">
    <property type="term" value="P:amino acid activation for nonribosomal peptide biosynthetic process"/>
    <property type="evidence" value="ECO:0007669"/>
    <property type="project" value="TreeGrafter"/>
</dbReference>
<dbReference type="PANTHER" id="PTHR45527">
    <property type="entry name" value="NONRIBOSOMAL PEPTIDE SYNTHETASE"/>
    <property type="match status" value="1"/>
</dbReference>
<dbReference type="InterPro" id="IPR036736">
    <property type="entry name" value="ACP-like_sf"/>
</dbReference>
<dbReference type="InterPro" id="IPR009081">
    <property type="entry name" value="PP-bd_ACP"/>
</dbReference>
<dbReference type="InterPro" id="IPR020845">
    <property type="entry name" value="AMP-binding_CS"/>
</dbReference>
<dbReference type="RefSeq" id="WP_120644986.1">
    <property type="nucleotide sequence ID" value="NZ_RAWB01000209.1"/>
</dbReference>
<dbReference type="SMART" id="SM00824">
    <property type="entry name" value="PKS_TE"/>
    <property type="match status" value="1"/>
</dbReference>
<organism evidence="7 8">
    <name type="scientific">Corallococcus llansteffanensis</name>
    <dbReference type="NCBI Taxonomy" id="2316731"/>
    <lineage>
        <taxon>Bacteria</taxon>
        <taxon>Pseudomonadati</taxon>
        <taxon>Myxococcota</taxon>
        <taxon>Myxococcia</taxon>
        <taxon>Myxococcales</taxon>
        <taxon>Cystobacterineae</taxon>
        <taxon>Myxococcaceae</taxon>
        <taxon>Corallococcus</taxon>
    </lineage>
</organism>
<dbReference type="Pfam" id="PF00668">
    <property type="entry name" value="Condensation"/>
    <property type="match status" value="3"/>
</dbReference>
<dbReference type="InterPro" id="IPR010071">
    <property type="entry name" value="AA_adenyl_dom"/>
</dbReference>
<dbReference type="Gene3D" id="2.30.38.10">
    <property type="entry name" value="Luciferase, Domain 3"/>
    <property type="match status" value="4"/>
</dbReference>
<keyword evidence="8" id="KW-1185">Reference proteome</keyword>
<feature type="domain" description="Carrier" evidence="6">
    <location>
        <begin position="518"/>
        <end position="593"/>
    </location>
</feature>
<keyword evidence="3" id="KW-0596">Phosphopantetheine</keyword>
<dbReference type="Pfam" id="PF00550">
    <property type="entry name" value="PP-binding"/>
    <property type="match status" value="4"/>
</dbReference>
<dbReference type="PROSITE" id="PS00455">
    <property type="entry name" value="AMP_BINDING"/>
    <property type="match status" value="4"/>
</dbReference>
<dbReference type="FunFam" id="3.30.559.10:FF:000012">
    <property type="entry name" value="Non-ribosomal peptide synthetase"/>
    <property type="match status" value="3"/>
</dbReference>
<comment type="caution">
    <text evidence="7">The sequence shown here is derived from an EMBL/GenBank/DDBJ whole genome shotgun (WGS) entry which is preliminary data.</text>
</comment>
<dbReference type="FunFam" id="1.10.1200.10:FF:000016">
    <property type="entry name" value="Non-ribosomal peptide synthase"/>
    <property type="match status" value="2"/>
</dbReference>
<dbReference type="FunFam" id="3.40.50.980:FF:000001">
    <property type="entry name" value="Non-ribosomal peptide synthetase"/>
    <property type="match status" value="4"/>
</dbReference>
<evidence type="ECO:0000259" key="6">
    <source>
        <dbReference type="PROSITE" id="PS50075"/>
    </source>
</evidence>
<dbReference type="InterPro" id="IPR006162">
    <property type="entry name" value="Ppantetheine_attach_site"/>
</dbReference>
<dbReference type="CDD" id="cd17651">
    <property type="entry name" value="A_NRPS_VisG_like"/>
    <property type="match status" value="1"/>
</dbReference>
<dbReference type="InterPro" id="IPR001031">
    <property type="entry name" value="Thioesterase"/>
</dbReference>
<dbReference type="InterPro" id="IPR001242">
    <property type="entry name" value="Condensation_dom"/>
</dbReference>
<gene>
    <name evidence="7" type="ORF">D7V93_20245</name>
</gene>
<dbReference type="InterPro" id="IPR020806">
    <property type="entry name" value="PKS_PP-bd"/>
</dbReference>
<dbReference type="GO" id="GO:0044550">
    <property type="term" value="P:secondary metabolite biosynthetic process"/>
    <property type="evidence" value="ECO:0007669"/>
    <property type="project" value="UniProtKB-ARBA"/>
</dbReference>
<feature type="domain" description="Carrier" evidence="6">
    <location>
        <begin position="2639"/>
        <end position="2714"/>
    </location>
</feature>
<dbReference type="InterPro" id="IPR023213">
    <property type="entry name" value="CAT-like_dom_sf"/>
</dbReference>
<dbReference type="GO" id="GO:0072330">
    <property type="term" value="P:monocarboxylic acid biosynthetic process"/>
    <property type="evidence" value="ECO:0007669"/>
    <property type="project" value="UniProtKB-ARBA"/>
</dbReference>
<dbReference type="PROSITE" id="PS00012">
    <property type="entry name" value="PHOSPHOPANTETHEINE"/>
    <property type="match status" value="2"/>
</dbReference>
<evidence type="ECO:0000256" key="2">
    <source>
        <dbReference type="ARBA" id="ARBA00006432"/>
    </source>
</evidence>
<dbReference type="InterPro" id="IPR029058">
    <property type="entry name" value="AB_hydrolase_fold"/>
</dbReference>
<feature type="region of interest" description="Disordered" evidence="5">
    <location>
        <begin position="809"/>
        <end position="835"/>
    </location>
</feature>
<dbReference type="InterPro" id="IPR020802">
    <property type="entry name" value="TesA-like"/>
</dbReference>
<dbReference type="CDD" id="cd05930">
    <property type="entry name" value="A_NRPS"/>
    <property type="match status" value="2"/>
</dbReference>
<dbReference type="InterPro" id="IPR025110">
    <property type="entry name" value="AMP-bd_C"/>
</dbReference>
<dbReference type="SUPFAM" id="SSF47336">
    <property type="entry name" value="ACP-like"/>
    <property type="match status" value="4"/>
</dbReference>
<feature type="region of interest" description="Disordered" evidence="5">
    <location>
        <begin position="3686"/>
        <end position="3709"/>
    </location>
</feature>
<sequence>MSTTVHGRVEAQAARTPDAVAVTFEGQHLTYAQLERQANQLAHRLRGLGVRTGDRVGLCVERSLEMTVGVLGILKAGAAYVPLDPTYPAERLALMREDAGIRAVLTQARLEATLPTEPGVAVVLLDAEASALSLLPAHAPDVDVPWESPCYLIYTSGSTGRPKGVAMSHHALSHLLAWQCQRSVKADAITLQFASLSFDVSFQEMLSTWSAGGTLVVPTAAVRRDMPALLRLMATEGVERLFLPFVALQSLADAVEHGAPLPERLREVVTAGEQLQVTSALVSFFERLPGCVLENQYGPTETHAVSAHRLPGAPSSWERLPSIGAPLPDTQLYVVDASGQPCPVGVQGELLIAGLQVTPGYHGRPDLTAEKLMPDPFSSVPGARLYRTGDRARWRVDGTLDFLGRVDHQAKVRGFRVEPGEVEAVLRSLPGVRDAAAVVREDVAGDKRLVGYVVLPADAAWDPQALRHVLASRLPEYLVPSALLRLEALPLTPSGKLARRMLPAPDADSLRGDAPFIAPRTPLEQTLADVFAQVLGVPRLGVTDNFFALGGHSLLATQVTSRLRSALRLEVPLRELFESPTVEGLALRLQGRLSTTTRRGPSTTIAPRAIEAPVSFAQQRLWFLDQLQPNLPLYNMPAALRVEGLLNASALQQAFTELVRRHQSLRTTFRARDGRPVQIIGPATAFPLAVEDLRSLDANRREEETRKRIHEEARAPFDLAQGPLLRAGILRLGEREHLLLVTMHHIVSDGWSMAVLIREMGALYEALVAGRPSPLPELPLQYADYATWQRDGLQGEVLEEQLAYWRGQLEDAPPTSELPTDRPRTADTNQPGASLPVVLSPKLTKDLMALCQREGATLYMGLLAGLQAVLARHAGQDDICVGAPIAGRTQAETEGIIGFFINTLVMRTRLEGDPTFRELLGRVKDVTLGAYAHQDVPFEKLVEVLQPPRLRGVPPFFQVALTLQNAPTATLTLPGVTFQPMETSTSTSRFDLSLTLSEAPTGLHGALEYRTDLYDAETVTRLMEHLRLLLEAAVAQPARRLSTLSLLSDAERHRVLVEWNATAVPYPRDTAVHALFEAQAARTPDAVAVEFQGRTLTYAALDRRANQLAWHLRKNGVKPGARVALCLERSLELVVAVLGILKAGAAYVPLDPEAPLERQSFFLEDTGAVRVLTSEAMAQHLPTTAPWPLVLDAEAARLDAEPDTALEPVSGGDALAYVLYTSGTTGRPKGVCVPHRAIVRLVMGTDFARLGPDEVFLQLAPLAFDASTFELWGCLLHGGRLVLADPGAMSLEALGRALDAHHVTTLWLTSALFEQMVATQPEALARVRQVLAGGDVLSPTRVREHVARAGRLVNGYGPTEGTTFTTCHVMTDAGAVETPVSIGRPLANTRVYVLDASLRPVPPGVPGELYVSGDGLAWGYLQQPALTAERFLADPFSTVPGARMYRSGDQARWKADGTLQFLGRRDTQVKLRGFRVEPGEIEAVLLGHSSVREAVVVARDDMPGGRALVAYVVPRAGAASTAPLLDVQALKLWLRERLSEYLVPSAIVMRASLPVTRNGKVDRRALPAPEAVGANDTSIQPRTDTEARLATLWNELLGTKGTSAHDDFFDRGGHSLLATQLLSRIRATFAVEPRLQDLFEARTLEAQAALLDASLARAVRLQAPPLRPVPRQGDLPLSFAQQRLWFLDQYQPGLPIYNMPVALRLQGALDVAALERAFTELVRRHESLRTTFATHAGTPVQVIAPKAPFPLSVEDLRALAVEVREQTAERLAQEEARQPFDLARGPLLRARLLWLSEREHLLLVTMHHIVSDGWSIAVLIREMVARYAASITGQPLALPPLPVQYADYAVWQREWLQGDVLKAQLDYWRHQLAGAPAALELPTDRPRTADSRQPGASFHLMLPRKLTQDLTALCQREGATLFMGLLAGFQAVLSRWADQDDVSVGTPIAGRTREETEGLIGFFVNTLVMRTRLDGDPTFRELLGRVKRVTLDAYDHQDVPFEKLVEVLQPKRQAERTPFFQVSLVMLNTPTAELSLPGMRIEPKPVDAGTAMFDLSLTLNEKPEGLEGGVEYRTDLYDRSTVERLIEHLRVLLEDAAAHPERRLSDLALLTEAERQQVLGEWTRSRADFPSNMAVHALFEVQARATPDAVAVEHDGRTVTYQELDAGADALARHLRTRGVTTGARVALCLERSHALPVALLATLKAGATYVPLDATAPSERLAFQLEDAAVTVLLTEQRLRPALPAFQSRIIEVDASFEATTATAPLPDVPVELPAYVLYTSGSTGQPKGALISHRSLANHATWMGTTFGLGAGDRQLQLAALGFDASAAEVFSTLLSGATLVLAPPEAQRDASLLADTLSKQRITVLQAVPTVLRFLVTEPAFAKALHLRWLFCGGEALTPDLATRLRAVLPTVRLVNAYGPTETTIDATWAPVTDDEASTPLSIGRPVANAQAYVLDAAQRPVPIGVPGELHLGGVPLAQGYLGRPALTAERFIPHPFATEPGARLYRSGDRARWLSDGRLQFLGRLDHQVKLRGLRVEPGEVEAALTQHPDVREAAVVARDDGAHGIALVAYVVSRSERPVEAEALRTFLRRTLPEALVPSTFVPLEALPRTASGKVDRRALPAPEAQRASEAFVAPRTDTETRLAVLWCEVLKQESVGATDDFFARGGHSLLATQLLSRIRTAFQVELPLQVLFEARTLGEQAQRVDAQLQGGASLQAPPLRPVPREARMPLSFAQQRLWFLDQLEPGTSTFNIPIALRVEGALDVRALEHCFQEVMRRHESLRTVFQEGPEGPSQVVLPALALPLEQVDLRLLPPEARDAEAHRLEVEEALKPFDLVRGPLLRARLLRLREDAYRVLLTMHHIASDGWSMDVLVREVGALYVAHQQGRPSPLPPLTIQYADYAVWQRQWLRGDLLEKQLDYWRHQLAGAPAVLELPLDRPRPAVRAHRGGTVVRTTEPAITTALETLAQRGRATLFMALMAAFQGLLHRYSGQTDVVVGTDMANRDTAETESLIGFFINQLVVRLRMDGNPTFLELLEQTRRVSLGAFAHQDLPFEEVVRAVNPERSRAHAPLFQVKLILQNTPHTALELPGLTLSVDGASSTAAAKLDLTVSLSPTPEGLVCAWSYDRDLFNEATIEHMAERFQAVLASIVTHEGALRLSDFPLLPEPERQRLLGAFNDTALPYAERCIHTLISEQAARTPDALAVVAPDGTLTYAALERWANQLAHLLQQYGVAPETRVGLFVERRAHALVGLLGILKAGGAYVPLDPGAASAPERMRHVLKGAGVQVIVTEEALADELPSQGELLVALDAEDGLLDTQPEEAPDTGVLPGNAAYVIYTSGSTGQPKGVVIEHRQLACYVAGVSERLELPQGLSFATVSTLAADLGHTAVFPTLCAGGAVHLVDRDTASDAGRFVTYGRAHDVQGLKIVPTHLEALLAAEDAKRLLPGRRLVLGGDTVSWTLVEKVHALSPDCEVFNHYGPTETTVGVLAQRVERGGRVAGTRSVPLGRPLGNVRVYVLDTYGQPVPTGVPGELFIGGASVGRGYLGRPDLTAERFVPDGFATEPGARLYRTGDRVRWLHDGRIEFLGRVDHQLKIRGYRVELGEVEAVLARHPGVGECVVVARDDASQGRQLIAYAVGRFEQALEESALRAHLTARLPDYMVPATFVVLDALPRTSNGKVDRKALPEPSRSPEDTGHVAPRTPTEQRLAALWQELLGVPRVGVHDSFFDLGGHSLLATQVVAKAGTLFGARLAVIDLFEAPTLEGLAARIDAGTSSDSPLVMLRKGGARTPFFCVHPVGGSVLGYLELARRMDPEQPFYGLQVPKDGAGPTVEAMATRYLDAVRGVQPTGPYRLGGWSMGGRVAYEMARQLRLQGEAVELLVVIDAMGEEPASTQTLTPDEAVGQRVLEFADHLSRLADVHPRAVEVLGLVDPVELRQVLEGPPGVGGALGLEEAACEELRELWHHFSANQGASRAYVPGPYDGALVLLRAEAGPDASEDLGWGQHVQGGVTVHAVPGDHFTLIRPPHVDALAERLRTLLAAPTSHERDG</sequence>
<reference evidence="8" key="1">
    <citation type="submission" date="2018-09" db="EMBL/GenBank/DDBJ databases">
        <authorList>
            <person name="Livingstone P.G."/>
            <person name="Whitworth D.E."/>
        </authorList>
    </citation>
    <scope>NUCLEOTIDE SEQUENCE [LARGE SCALE GENOMIC DNA]</scope>
    <source>
        <strain evidence="8">CA051B</strain>
    </source>
</reference>
<dbReference type="SUPFAM" id="SSF52777">
    <property type="entry name" value="CoA-dependent acyltransferases"/>
    <property type="match status" value="6"/>
</dbReference>
<dbReference type="SMART" id="SM00823">
    <property type="entry name" value="PKS_PP"/>
    <property type="match status" value="4"/>
</dbReference>
<dbReference type="Proteomes" id="UP000272888">
    <property type="component" value="Unassembled WGS sequence"/>
</dbReference>
<dbReference type="Gene3D" id="3.40.50.980">
    <property type="match status" value="8"/>
</dbReference>
<evidence type="ECO:0000256" key="1">
    <source>
        <dbReference type="ARBA" id="ARBA00001957"/>
    </source>
</evidence>
<dbReference type="Pfam" id="PF13193">
    <property type="entry name" value="AMP-binding_C"/>
    <property type="match status" value="4"/>
</dbReference>
<evidence type="ECO:0000313" key="7">
    <source>
        <dbReference type="EMBL" id="RKH56419.1"/>
    </source>
</evidence>
<dbReference type="SUPFAM" id="SSF53474">
    <property type="entry name" value="alpha/beta-Hydrolases"/>
    <property type="match status" value="1"/>
</dbReference>
<accession>A0A3A8PK19</accession>
<dbReference type="Gene3D" id="3.30.300.30">
    <property type="match status" value="4"/>
</dbReference>
<keyword evidence="4" id="KW-0597">Phosphoprotein</keyword>
<evidence type="ECO:0000256" key="3">
    <source>
        <dbReference type="ARBA" id="ARBA00022450"/>
    </source>
</evidence>
<proteinExistence type="inferred from homology"/>